<dbReference type="Proteomes" id="UP000256429">
    <property type="component" value="Unassembled WGS sequence"/>
</dbReference>
<dbReference type="InterPro" id="IPR036761">
    <property type="entry name" value="TTHA0802/YceI-like_sf"/>
</dbReference>
<reference evidence="2 3" key="1">
    <citation type="submission" date="2018-08" db="EMBL/GenBank/DDBJ databases">
        <title>Genomic Encyclopedia of Type Strains, Phase III (KMG-III): the genomes of soil and plant-associated and newly described type strains.</title>
        <authorList>
            <person name="Whitman W."/>
        </authorList>
    </citation>
    <scope>NUCLEOTIDE SEQUENCE [LARGE SCALE GENOMIC DNA]</scope>
    <source>
        <strain evidence="2 3">325-5</strain>
    </source>
</reference>
<proteinExistence type="predicted"/>
<evidence type="ECO:0000259" key="1">
    <source>
        <dbReference type="Pfam" id="PF04264"/>
    </source>
</evidence>
<dbReference type="OrthoDB" id="116832at2"/>
<protein>
    <submittedName>
        <fullName evidence="2">YceI-like domain-containing protein</fullName>
    </submittedName>
</protein>
<dbReference type="EMBL" id="QTTQ01000009">
    <property type="protein sequence ID" value="REE83121.1"/>
    <property type="molecule type" value="Genomic_DNA"/>
</dbReference>
<dbReference type="RefSeq" id="WP_115877804.1">
    <property type="nucleotide sequence ID" value="NZ_QTTQ01000009.1"/>
</dbReference>
<dbReference type="SUPFAM" id="SSF101874">
    <property type="entry name" value="YceI-like"/>
    <property type="match status" value="1"/>
</dbReference>
<organism evidence="2 3">
    <name type="scientific">Lutibacter oceani</name>
    <dbReference type="NCBI Taxonomy" id="1853311"/>
    <lineage>
        <taxon>Bacteria</taxon>
        <taxon>Pseudomonadati</taxon>
        <taxon>Bacteroidota</taxon>
        <taxon>Flavobacteriia</taxon>
        <taxon>Flavobacteriales</taxon>
        <taxon>Flavobacteriaceae</taxon>
        <taxon>Lutibacter</taxon>
    </lineage>
</organism>
<dbReference type="Gene3D" id="2.40.128.110">
    <property type="entry name" value="Lipid/polyisoprenoid-binding, YceI-like"/>
    <property type="match status" value="1"/>
</dbReference>
<name>A0A3D9RZ33_9FLAO</name>
<gene>
    <name evidence="2" type="ORF">BX611_0401</name>
</gene>
<evidence type="ECO:0000313" key="3">
    <source>
        <dbReference type="Proteomes" id="UP000256429"/>
    </source>
</evidence>
<dbReference type="InterPro" id="IPR007372">
    <property type="entry name" value="Lipid/polyisoprenoid-bd_YceI"/>
</dbReference>
<evidence type="ECO:0000313" key="2">
    <source>
        <dbReference type="EMBL" id="REE83121.1"/>
    </source>
</evidence>
<dbReference type="Pfam" id="PF04264">
    <property type="entry name" value="YceI"/>
    <property type="match status" value="1"/>
</dbReference>
<keyword evidence="3" id="KW-1185">Reference proteome</keyword>
<comment type="caution">
    <text evidence="2">The sequence shown here is derived from an EMBL/GenBank/DDBJ whole genome shotgun (WGS) entry which is preliminary data.</text>
</comment>
<feature type="domain" description="Lipid/polyisoprenoid-binding YceI-like" evidence="1">
    <location>
        <begin position="54"/>
        <end position="176"/>
    </location>
</feature>
<accession>A0A3D9RZ33</accession>
<sequence length="183" mass="21211">MKNRVIIMVLVFLISNQIFSQERYLTKEGYISFFSHTLVEDIKADNYQVLSVVDKKTGEIAIQLLMKSFMFKKALMQEHFNESYVESYKYPKATFKGYIMNFSELDSLNSTAEIKGILSMHGKEKEVSTICKVEIVEEQINLSGNFMVEVADFDIKIPIVVRNNIAKTIKVNFDLQHKPYKNN</sequence>
<dbReference type="AlphaFoldDB" id="A0A3D9RZ33"/>